<accession>A0AB36DTF9</accession>
<dbReference type="Proteomes" id="UP000092188">
    <property type="component" value="Unassembled WGS sequence"/>
</dbReference>
<dbReference type="RefSeq" id="WP_065164994.1">
    <property type="nucleotide sequence ID" value="NZ_CP044225.1"/>
</dbReference>
<dbReference type="EMBL" id="MAGQ01000004">
    <property type="protein sequence ID" value="OBU78716.1"/>
    <property type="molecule type" value="Genomic_DNA"/>
</dbReference>
<keyword evidence="1" id="KW-0175">Coiled coil</keyword>
<reference evidence="2 3" key="1">
    <citation type="submission" date="2016-06" db="EMBL/GenBank/DDBJ databases">
        <authorList>
            <person name="Ricketts C."/>
            <person name="Pickler L."/>
            <person name="Maurer J."/>
            <person name="Ayyampalayam S."/>
            <person name="Garcia M."/>
            <person name="Ferguson-Noel N.M."/>
        </authorList>
    </citation>
    <scope>NUCLEOTIDE SEQUENCE [LARGE SCALE GENOMIC DNA]</scope>
    <source>
        <strain evidence="2 3">K6356</strain>
    </source>
</reference>
<sequence length="1060" mass="124318">MNNKDQFNSLLEANKPRINRPEIIKKDEKAAFNSKFKHSYKAPEVNYRINYQVPYTSEDEAQDDAIIAILTKQLEDLKAELLSDLNDHQQTLAQQELLNDDSMIIKEQLNFLANLYKSFYHNDFELTNLEQLVANNDLVELKKQSYALNKTWSKAQIVFEEINKYSTVIANEISKVDLKPWSLTFNDQEFSSPNQLLTYLFDLKVEAKAKLVSLEQAIDFINVQIDSLIKTINKEQVTKPRTETPTVQGLTKEDLDDLNLNLNFDLSSIDKNDLELLKAQLANDNHKITKTDLEQLREELRVDINKINQQDLINKQDLELLKQSVIKTQLELIEVNQKQLNELRQEHQAQLELAKNSQQYIVDQLAAAIIKQEKILEEKINVLRQLRPINLTEMTIPSTEVVVQPATEFKHVDQPKEEVKHLDQSQEKVEQLQPNVLVVSEQDVIDQPVILTKEIDQLNPLTQTNIKIKPQEKIIPQIIDQELISDEVILNQPINDLNNLLKDIQVENQKFDQIKKLIKDQTIELSDIDSSYVLQEPVSVDLPKQELIKEHTQPKTNLANLKANNYQQVVQFNTPTTFKGIKVDELKPEILSPNLIIDQRSVLLNDQLHDDKIDQLKQKYQEDKKLLELRQEESNAQIQVLNAQIDLLRKQLVKNQELNQSEIIKKTSEFKDVLQTQKVAYESILNQYKQQYENELVNSKNELIRLINEKIQAKTNEFLKSDDQESDFVQIRDTYLKVLNEQQKEYDKQIKQKQSEIIAKLNEQKDQLDDIIRLKNFEWNQYQEILINKNNKALAELEKQKQRYQTLSQADQSKVNLINEQIQQLKAEQVQNQSIIDQYNDSKDQLIDQINNTYNHESINLITDQITNKISEKFNEELARIKETTYNYYPDLTAYYDYYPSYEQYDEGYVDENGMYYEPVDVELDPRVLDQFNYDYDYESYDQVDDQPVQVEYEPEQEEEQPMISNDDQDDFESLNHYNTEDVVIINDKIKEQLANDQSLKIRKPGGWFAKKIYLSQIGEKEKIPQKMSGRRGVFKRVNKGRLTKEEIKKYANKIINSNK</sequence>
<comment type="caution">
    <text evidence="2">The sequence shown here is derived from an EMBL/GenBank/DDBJ whole genome shotgun (WGS) entry which is preliminary data.</text>
</comment>
<feature type="coiled-coil region" evidence="1">
    <location>
        <begin position="71"/>
        <end position="98"/>
    </location>
</feature>
<evidence type="ECO:0000313" key="2">
    <source>
        <dbReference type="EMBL" id="OBU78716.1"/>
    </source>
</evidence>
<feature type="coiled-coil region" evidence="1">
    <location>
        <begin position="613"/>
        <end position="709"/>
    </location>
</feature>
<gene>
    <name evidence="2" type="ORF">BAY36_01550</name>
</gene>
<name>A0AB36DTF9_MYCGL</name>
<proteinExistence type="predicted"/>
<organism evidence="2 3">
    <name type="scientific">Mycoplasmoides gallisepticum</name>
    <name type="common">Mycoplasma gallisepticum</name>
    <dbReference type="NCBI Taxonomy" id="2096"/>
    <lineage>
        <taxon>Bacteria</taxon>
        <taxon>Bacillati</taxon>
        <taxon>Mycoplasmatota</taxon>
        <taxon>Mycoplasmoidales</taxon>
        <taxon>Mycoplasmoidaceae</taxon>
        <taxon>Mycoplasmoides</taxon>
    </lineage>
</organism>
<evidence type="ECO:0000256" key="1">
    <source>
        <dbReference type="SAM" id="Coils"/>
    </source>
</evidence>
<protein>
    <submittedName>
        <fullName evidence="2">Cytadherence-associated protein</fullName>
    </submittedName>
</protein>
<feature type="coiled-coil region" evidence="1">
    <location>
        <begin position="736"/>
        <end position="828"/>
    </location>
</feature>
<feature type="coiled-coil region" evidence="1">
    <location>
        <begin position="279"/>
        <end position="357"/>
    </location>
</feature>
<dbReference type="AlphaFoldDB" id="A0AB36DTF9"/>
<evidence type="ECO:0000313" key="3">
    <source>
        <dbReference type="Proteomes" id="UP000092188"/>
    </source>
</evidence>